<dbReference type="InterPro" id="IPR006311">
    <property type="entry name" value="TAT_signal"/>
</dbReference>
<gene>
    <name evidence="2" type="ORF">AACH11_11805</name>
</gene>
<dbReference type="PROSITE" id="PS51318">
    <property type="entry name" value="TAT"/>
    <property type="match status" value="1"/>
</dbReference>
<comment type="caution">
    <text evidence="2">The sequence shown here is derived from an EMBL/GenBank/DDBJ whole genome shotgun (WGS) entry which is preliminary data.</text>
</comment>
<dbReference type="RefSeq" id="WP_341374431.1">
    <property type="nucleotide sequence ID" value="NZ_JBBUTF010000009.1"/>
</dbReference>
<reference evidence="2 3" key="1">
    <citation type="submission" date="2024-04" db="EMBL/GenBank/DDBJ databases">
        <title>Novel species of the genus Ideonella isolated from streams.</title>
        <authorList>
            <person name="Lu H."/>
        </authorList>
    </citation>
    <scope>NUCLEOTIDE SEQUENCE [LARGE SCALE GENOMIC DNA]</scope>
    <source>
        <strain evidence="2 3">BYS139W</strain>
    </source>
</reference>
<sequence length="682" mass="75705">MDRQRRALLLTTLGSPALAATRPTAAEPTAPAIGSPAPALQERTIPDLARVLCVPEWYDGDGLYNRWQGLLVWRGSTGQVRLRRKCLKQAAQPLPDHTPARSYGLLIGGRRVAEARFAAGQTDLPVSFPLAGLPPGWLTIDVDGTQDGESFIHWAGYHHVPGAPPPQTMPVIQGSHALGWSRAPIHRWAMMPARYTPTLHPLRPQRFEPVSRFVCGRLVVPTDMGQDIVTPNLSREGIWNTHGKQAYFFSDVMAGGPPPVPHVDGPRGKATAGMIVDIHIATPTRPGDPERDVEAYLMTAHAWRKLMRDGSIQTLAGWIHDDAPSHWKDGANGRTLRLAGDWSAVPPERRGYHDPWGSAWLQVETDEAAAPIPSEGDLKPHRLPPIGLVADSGHGRILAHRFHPRMHGPQAVVSEWMTGLHDPFGLVVWNDRVIVSERTAHRIIEIDPATRRISRVIVERDPKRPGNATMSSWRRAMDPDGATLAERQAQPCLAPEMLRLWGDWLYYGSYAAQAIHRVHLKTGEVQFIQRVEMDRQSWFVNFDIARDDSFAPAGTIFYCSWAQQSCAAHYGVLPDGSKWTKHAGQAPWNDPQTYSAAVAVGEGRMYYAGSAMGLTRYEAGPPIDTGRYKRGRELFQQEGGWLRFGAGGFNPWGLELPWGVDPDLDYYFGCHDIRRLGDARKV</sequence>
<evidence type="ECO:0000313" key="2">
    <source>
        <dbReference type="EMBL" id="MEK8026647.1"/>
    </source>
</evidence>
<feature type="chain" id="PRO_5046198649" evidence="1">
    <location>
        <begin position="20"/>
        <end position="682"/>
    </location>
</feature>
<protein>
    <submittedName>
        <fullName evidence="2">Uncharacterized protein</fullName>
    </submittedName>
</protein>
<keyword evidence="3" id="KW-1185">Reference proteome</keyword>
<dbReference type="EMBL" id="JBBUTF010000009">
    <property type="protein sequence ID" value="MEK8026647.1"/>
    <property type="molecule type" value="Genomic_DNA"/>
</dbReference>
<feature type="signal peptide" evidence="1">
    <location>
        <begin position="1"/>
        <end position="19"/>
    </location>
</feature>
<dbReference type="Proteomes" id="UP001368500">
    <property type="component" value="Unassembled WGS sequence"/>
</dbReference>
<dbReference type="SUPFAM" id="SSF101898">
    <property type="entry name" value="NHL repeat"/>
    <property type="match status" value="1"/>
</dbReference>
<evidence type="ECO:0000256" key="1">
    <source>
        <dbReference type="SAM" id="SignalP"/>
    </source>
</evidence>
<organism evidence="2 3">
    <name type="scientific">Pseudaquabacterium rugosum</name>
    <dbReference type="NCBI Taxonomy" id="2984194"/>
    <lineage>
        <taxon>Bacteria</taxon>
        <taxon>Pseudomonadati</taxon>
        <taxon>Pseudomonadota</taxon>
        <taxon>Betaproteobacteria</taxon>
        <taxon>Burkholderiales</taxon>
        <taxon>Sphaerotilaceae</taxon>
        <taxon>Pseudaquabacterium</taxon>
    </lineage>
</organism>
<proteinExistence type="predicted"/>
<keyword evidence="1" id="KW-0732">Signal</keyword>
<name>A0ABU9B9T0_9BURK</name>
<evidence type="ECO:0000313" key="3">
    <source>
        <dbReference type="Proteomes" id="UP001368500"/>
    </source>
</evidence>
<accession>A0ABU9B9T0</accession>